<dbReference type="EMBL" id="LRGB01001036">
    <property type="protein sequence ID" value="KZS13649.1"/>
    <property type="molecule type" value="Genomic_DNA"/>
</dbReference>
<gene>
    <name evidence="1" type="ORF">APZ42_021031</name>
</gene>
<evidence type="ECO:0000313" key="2">
    <source>
        <dbReference type="Proteomes" id="UP000076858"/>
    </source>
</evidence>
<proteinExistence type="predicted"/>
<comment type="caution">
    <text evidence="1">The sequence shown here is derived from an EMBL/GenBank/DDBJ whole genome shotgun (WGS) entry which is preliminary data.</text>
</comment>
<dbReference type="AlphaFoldDB" id="A0A164WWM8"/>
<protein>
    <submittedName>
        <fullName evidence="1">Uncharacterized protein</fullName>
    </submittedName>
</protein>
<dbReference type="Proteomes" id="UP000076858">
    <property type="component" value="Unassembled WGS sequence"/>
</dbReference>
<organism evidence="1 2">
    <name type="scientific">Daphnia magna</name>
    <dbReference type="NCBI Taxonomy" id="35525"/>
    <lineage>
        <taxon>Eukaryota</taxon>
        <taxon>Metazoa</taxon>
        <taxon>Ecdysozoa</taxon>
        <taxon>Arthropoda</taxon>
        <taxon>Crustacea</taxon>
        <taxon>Branchiopoda</taxon>
        <taxon>Diplostraca</taxon>
        <taxon>Cladocera</taxon>
        <taxon>Anomopoda</taxon>
        <taxon>Daphniidae</taxon>
        <taxon>Daphnia</taxon>
    </lineage>
</organism>
<evidence type="ECO:0000313" key="1">
    <source>
        <dbReference type="EMBL" id="KZS13649.1"/>
    </source>
</evidence>
<accession>A0A164WWM8</accession>
<name>A0A164WWM8_9CRUS</name>
<keyword evidence="2" id="KW-1185">Reference proteome</keyword>
<reference evidence="1 2" key="1">
    <citation type="submission" date="2016-03" db="EMBL/GenBank/DDBJ databases">
        <title>EvidentialGene: Evidence-directed Construction of Genes on Genomes.</title>
        <authorList>
            <person name="Gilbert D.G."/>
            <person name="Choi J.-H."/>
            <person name="Mockaitis K."/>
            <person name="Colbourne J."/>
            <person name="Pfrender M."/>
        </authorList>
    </citation>
    <scope>NUCLEOTIDE SEQUENCE [LARGE SCALE GENOMIC DNA]</scope>
    <source>
        <strain evidence="1 2">Xinb3</strain>
        <tissue evidence="1">Complete organism</tissue>
    </source>
</reference>
<sequence>MMSYLRMAKRHVCIPNADDNETALIEATQLILDVMPSRLCNGPYEYTLGWDNSYLEQELVDEFHC</sequence>